<dbReference type="OrthoDB" id="5513756at2"/>
<dbReference type="SUPFAM" id="SSF52172">
    <property type="entry name" value="CheY-like"/>
    <property type="match status" value="1"/>
</dbReference>
<keyword evidence="4" id="KW-1185">Reference proteome</keyword>
<dbReference type="InterPro" id="IPR001789">
    <property type="entry name" value="Sig_transdc_resp-reg_receiver"/>
</dbReference>
<accession>A0A017SZB4</accession>
<dbReference type="GO" id="GO:0000160">
    <property type="term" value="P:phosphorelay signal transduction system"/>
    <property type="evidence" value="ECO:0007669"/>
    <property type="project" value="InterPro"/>
</dbReference>
<dbReference type="STRING" id="1192034.CAP_7247"/>
<dbReference type="AlphaFoldDB" id="A0A017SZB4"/>
<dbReference type="Proteomes" id="UP000019678">
    <property type="component" value="Unassembled WGS sequence"/>
</dbReference>
<evidence type="ECO:0000256" key="1">
    <source>
        <dbReference type="PROSITE-ProRule" id="PRU00169"/>
    </source>
</evidence>
<sequence length="119" mass="12983">MTRVLVIDDDVRRAQVLTGFLASREYQVDSCAGIRGASEAVAQRRPHVLVLVPPQEAERHERLEELRRAFPRIPVVVVTLADGPELILDVEAFAPTLPARPSRNFASIASAVEAASAIC</sequence>
<dbReference type="InterPro" id="IPR011006">
    <property type="entry name" value="CheY-like_superfamily"/>
</dbReference>
<dbReference type="RefSeq" id="WP_044247773.1">
    <property type="nucleotide sequence ID" value="NZ_ASRX01000062.1"/>
</dbReference>
<evidence type="ECO:0000313" key="4">
    <source>
        <dbReference type="Proteomes" id="UP000019678"/>
    </source>
</evidence>
<comment type="caution">
    <text evidence="3">The sequence shown here is derived from an EMBL/GenBank/DDBJ whole genome shotgun (WGS) entry which is preliminary data.</text>
</comment>
<evidence type="ECO:0000259" key="2">
    <source>
        <dbReference type="PROSITE" id="PS50110"/>
    </source>
</evidence>
<name>A0A017SZB4_9BACT</name>
<dbReference type="Gene3D" id="3.40.50.2300">
    <property type="match status" value="1"/>
</dbReference>
<reference evidence="3 4" key="1">
    <citation type="submission" date="2013-05" db="EMBL/GenBank/DDBJ databases">
        <title>Genome assembly of Chondromyces apiculatus DSM 436.</title>
        <authorList>
            <person name="Sharma G."/>
            <person name="Khatri I."/>
            <person name="Kaur C."/>
            <person name="Mayilraj S."/>
            <person name="Subramanian S."/>
        </authorList>
    </citation>
    <scope>NUCLEOTIDE SEQUENCE [LARGE SCALE GENOMIC DNA]</scope>
    <source>
        <strain evidence="3 4">DSM 436</strain>
    </source>
</reference>
<organism evidence="3 4">
    <name type="scientific">Chondromyces apiculatus DSM 436</name>
    <dbReference type="NCBI Taxonomy" id="1192034"/>
    <lineage>
        <taxon>Bacteria</taxon>
        <taxon>Pseudomonadati</taxon>
        <taxon>Myxococcota</taxon>
        <taxon>Polyangia</taxon>
        <taxon>Polyangiales</taxon>
        <taxon>Polyangiaceae</taxon>
        <taxon>Chondromyces</taxon>
    </lineage>
</organism>
<evidence type="ECO:0000313" key="3">
    <source>
        <dbReference type="EMBL" id="EYF02318.1"/>
    </source>
</evidence>
<protein>
    <recommendedName>
        <fullName evidence="2">Response regulatory domain-containing protein</fullName>
    </recommendedName>
</protein>
<comment type="caution">
    <text evidence="1">Lacks conserved residue(s) required for the propagation of feature annotation.</text>
</comment>
<dbReference type="PROSITE" id="PS50110">
    <property type="entry name" value="RESPONSE_REGULATORY"/>
    <property type="match status" value="1"/>
</dbReference>
<gene>
    <name evidence="3" type="ORF">CAP_7247</name>
</gene>
<dbReference type="eggNOG" id="COG0745">
    <property type="taxonomic scope" value="Bacteria"/>
</dbReference>
<dbReference type="EMBL" id="ASRX01000062">
    <property type="protein sequence ID" value="EYF02318.1"/>
    <property type="molecule type" value="Genomic_DNA"/>
</dbReference>
<proteinExistence type="predicted"/>
<feature type="domain" description="Response regulatory" evidence="2">
    <location>
        <begin position="3"/>
        <end position="112"/>
    </location>
</feature>